<dbReference type="Gene3D" id="1.10.510.10">
    <property type="entry name" value="Transferase(Phosphotransferase) domain 1"/>
    <property type="match status" value="1"/>
</dbReference>
<dbReference type="AlphaFoldDB" id="A0A397UCQ3"/>
<dbReference type="InterPro" id="IPR011009">
    <property type="entry name" value="Kinase-like_dom_sf"/>
</dbReference>
<protein>
    <recommendedName>
        <fullName evidence="2">Serine-threonine/tyrosine-protein kinase catalytic domain-containing protein</fullName>
    </recommendedName>
</protein>
<dbReference type="Proteomes" id="UP000266673">
    <property type="component" value="Unassembled WGS sequence"/>
</dbReference>
<gene>
    <name evidence="3" type="ORF">C2G38_2112074</name>
</gene>
<proteinExistence type="predicted"/>
<dbReference type="GO" id="GO:0004672">
    <property type="term" value="F:protein kinase activity"/>
    <property type="evidence" value="ECO:0007669"/>
    <property type="project" value="InterPro"/>
</dbReference>
<organism evidence="3 4">
    <name type="scientific">Gigaspora rosea</name>
    <dbReference type="NCBI Taxonomy" id="44941"/>
    <lineage>
        <taxon>Eukaryota</taxon>
        <taxon>Fungi</taxon>
        <taxon>Fungi incertae sedis</taxon>
        <taxon>Mucoromycota</taxon>
        <taxon>Glomeromycotina</taxon>
        <taxon>Glomeromycetes</taxon>
        <taxon>Diversisporales</taxon>
        <taxon>Gigasporaceae</taxon>
        <taxon>Gigaspora</taxon>
    </lineage>
</organism>
<comment type="caution">
    <text evidence="3">The sequence shown here is derived from an EMBL/GenBank/DDBJ whole genome shotgun (WGS) entry which is preliminary data.</text>
</comment>
<evidence type="ECO:0000259" key="2">
    <source>
        <dbReference type="Pfam" id="PF07714"/>
    </source>
</evidence>
<evidence type="ECO:0000313" key="3">
    <source>
        <dbReference type="EMBL" id="RIB08052.1"/>
    </source>
</evidence>
<name>A0A397UCQ3_9GLOM</name>
<keyword evidence="4" id="KW-1185">Reference proteome</keyword>
<accession>A0A397UCQ3</accession>
<sequence>MSEIVNGYPPYHDKPHNDFLAEQICSGERPEIKCEEVPQSLLNLMNQCLEDEPKKRPSAEKLVSKLRQHRKDIENKKANLYKEVKAVENSAKTLPARLIYKIHENASYKSTCLSKSLNSGIKIIYSKVINLQ</sequence>
<dbReference type="Pfam" id="PF07714">
    <property type="entry name" value="PK_Tyr_Ser-Thr"/>
    <property type="match status" value="1"/>
</dbReference>
<feature type="domain" description="Serine-threonine/tyrosine-protein kinase catalytic" evidence="2">
    <location>
        <begin position="2"/>
        <end position="66"/>
    </location>
</feature>
<keyword evidence="1" id="KW-0175">Coiled coil</keyword>
<dbReference type="OrthoDB" id="4062651at2759"/>
<reference evidence="3 4" key="1">
    <citation type="submission" date="2018-06" db="EMBL/GenBank/DDBJ databases">
        <title>Comparative genomics reveals the genomic features of Rhizophagus irregularis, R. cerebriforme, R. diaphanum and Gigaspora rosea, and their symbiotic lifestyle signature.</title>
        <authorList>
            <person name="Morin E."/>
            <person name="San Clemente H."/>
            <person name="Chen E.C.H."/>
            <person name="De La Providencia I."/>
            <person name="Hainaut M."/>
            <person name="Kuo A."/>
            <person name="Kohler A."/>
            <person name="Murat C."/>
            <person name="Tang N."/>
            <person name="Roy S."/>
            <person name="Loubradou J."/>
            <person name="Henrissat B."/>
            <person name="Grigoriev I.V."/>
            <person name="Corradi N."/>
            <person name="Roux C."/>
            <person name="Martin F.M."/>
        </authorList>
    </citation>
    <scope>NUCLEOTIDE SEQUENCE [LARGE SCALE GENOMIC DNA]</scope>
    <source>
        <strain evidence="3 4">DAOM 194757</strain>
    </source>
</reference>
<dbReference type="InterPro" id="IPR001245">
    <property type="entry name" value="Ser-Thr/Tyr_kinase_cat_dom"/>
</dbReference>
<evidence type="ECO:0000313" key="4">
    <source>
        <dbReference type="Proteomes" id="UP000266673"/>
    </source>
</evidence>
<dbReference type="EMBL" id="QKWP01001560">
    <property type="protein sequence ID" value="RIB08052.1"/>
    <property type="molecule type" value="Genomic_DNA"/>
</dbReference>
<feature type="coiled-coil region" evidence="1">
    <location>
        <begin position="59"/>
        <end position="90"/>
    </location>
</feature>
<dbReference type="SUPFAM" id="SSF56112">
    <property type="entry name" value="Protein kinase-like (PK-like)"/>
    <property type="match status" value="1"/>
</dbReference>
<evidence type="ECO:0000256" key="1">
    <source>
        <dbReference type="SAM" id="Coils"/>
    </source>
</evidence>